<evidence type="ECO:0000256" key="8">
    <source>
        <dbReference type="ARBA" id="ARBA00022902"/>
    </source>
</evidence>
<accession>A0A6L2Q521</accession>
<evidence type="ECO:0000256" key="1">
    <source>
        <dbReference type="ARBA" id="ARBA00004123"/>
    </source>
</evidence>
<feature type="compositionally biased region" description="Basic and acidic residues" evidence="13">
    <location>
        <begin position="2906"/>
        <end position="2916"/>
    </location>
</feature>
<dbReference type="CDD" id="cd15528">
    <property type="entry name" value="PHD1_PHF10"/>
    <property type="match status" value="1"/>
</dbReference>
<dbReference type="Gene3D" id="3.30.40.10">
    <property type="entry name" value="Zinc/RING finger domain, C3HC4 (zinc finger)"/>
    <property type="match status" value="2"/>
</dbReference>
<dbReference type="CDD" id="cd21085">
    <property type="entry name" value="WH_NTD_PHF10"/>
    <property type="match status" value="1"/>
</dbReference>
<feature type="domain" description="PHD-type" evidence="14">
    <location>
        <begin position="3799"/>
        <end position="3858"/>
    </location>
</feature>
<keyword evidence="4" id="KW-0479">Metal-binding</keyword>
<feature type="region of interest" description="Disordered" evidence="13">
    <location>
        <begin position="1698"/>
        <end position="1717"/>
    </location>
</feature>
<keyword evidence="16" id="KW-1185">Reference proteome</keyword>
<feature type="compositionally biased region" description="Polar residues" evidence="13">
    <location>
        <begin position="377"/>
        <end position="386"/>
    </location>
</feature>
<evidence type="ECO:0000313" key="16">
    <source>
        <dbReference type="Proteomes" id="UP000502823"/>
    </source>
</evidence>
<feature type="compositionally biased region" description="Polar residues" evidence="13">
    <location>
        <begin position="732"/>
        <end position="743"/>
    </location>
</feature>
<dbReference type="PANTHER" id="PTHR45888">
    <property type="entry name" value="HL01030P-RELATED"/>
    <property type="match status" value="1"/>
</dbReference>
<dbReference type="CDD" id="cd15489">
    <property type="entry name" value="PHD_SF"/>
    <property type="match status" value="1"/>
</dbReference>
<keyword evidence="5" id="KW-0677">Repeat</keyword>
<dbReference type="InterPro" id="IPR001965">
    <property type="entry name" value="Znf_PHD"/>
</dbReference>
<evidence type="ECO:0000256" key="12">
    <source>
        <dbReference type="PROSITE-ProRule" id="PRU00146"/>
    </source>
</evidence>
<feature type="region of interest" description="Disordered" evidence="13">
    <location>
        <begin position="1777"/>
        <end position="1822"/>
    </location>
</feature>
<name>A0A6L2Q521_COPFO</name>
<protein>
    <recommendedName>
        <fullName evidence="3">PHD finger protein 10</fullName>
    </recommendedName>
</protein>
<dbReference type="InterPro" id="IPR038045">
    <property type="entry name" value="PHF10_PHD_finger_1"/>
</dbReference>
<dbReference type="EMBL" id="BLKM01000729">
    <property type="protein sequence ID" value="GFG37918.1"/>
    <property type="molecule type" value="Genomic_DNA"/>
</dbReference>
<dbReference type="SMART" id="SM00249">
    <property type="entry name" value="PHD"/>
    <property type="match status" value="3"/>
</dbReference>
<evidence type="ECO:0000256" key="5">
    <source>
        <dbReference type="ARBA" id="ARBA00022737"/>
    </source>
</evidence>
<feature type="region of interest" description="Disordered" evidence="13">
    <location>
        <begin position="3710"/>
        <end position="3785"/>
    </location>
</feature>
<gene>
    <name evidence="15" type="ORF">Cfor_07406</name>
</gene>
<dbReference type="PANTHER" id="PTHR45888:SF4">
    <property type="entry name" value="PHD FINGER PROTEIN 10"/>
    <property type="match status" value="1"/>
</dbReference>
<dbReference type="GO" id="GO:0071564">
    <property type="term" value="C:npBAF complex"/>
    <property type="evidence" value="ECO:0007669"/>
    <property type="project" value="InterPro"/>
</dbReference>
<feature type="compositionally biased region" description="Polar residues" evidence="13">
    <location>
        <begin position="32"/>
        <end position="50"/>
    </location>
</feature>
<dbReference type="PROSITE" id="PS50016">
    <property type="entry name" value="ZF_PHD_2"/>
    <property type="match status" value="3"/>
</dbReference>
<dbReference type="CDD" id="cd15529">
    <property type="entry name" value="PHD2_PHF10"/>
    <property type="match status" value="1"/>
</dbReference>
<evidence type="ECO:0000256" key="6">
    <source>
        <dbReference type="ARBA" id="ARBA00022771"/>
    </source>
</evidence>
<feature type="compositionally biased region" description="Basic and acidic residues" evidence="13">
    <location>
        <begin position="2085"/>
        <end position="2108"/>
    </location>
</feature>
<dbReference type="InParanoid" id="A0A6L2Q521"/>
<dbReference type="SUPFAM" id="SSF57903">
    <property type="entry name" value="FYVE/PHD zinc finger"/>
    <property type="match status" value="3"/>
</dbReference>
<feature type="compositionally biased region" description="Polar residues" evidence="13">
    <location>
        <begin position="3442"/>
        <end position="3453"/>
    </location>
</feature>
<feature type="region of interest" description="Disordered" evidence="13">
    <location>
        <begin position="2558"/>
        <end position="2590"/>
    </location>
</feature>
<feature type="compositionally biased region" description="Low complexity" evidence="13">
    <location>
        <begin position="3736"/>
        <end position="3745"/>
    </location>
</feature>
<feature type="compositionally biased region" description="Basic and acidic residues" evidence="13">
    <location>
        <begin position="2922"/>
        <end position="2944"/>
    </location>
</feature>
<evidence type="ECO:0000256" key="13">
    <source>
        <dbReference type="SAM" id="MobiDB-lite"/>
    </source>
</evidence>
<feature type="region of interest" description="Disordered" evidence="13">
    <location>
        <begin position="3000"/>
        <end position="3022"/>
    </location>
</feature>
<feature type="compositionally biased region" description="Basic and acidic residues" evidence="13">
    <location>
        <begin position="2577"/>
        <end position="2590"/>
    </location>
</feature>
<dbReference type="OrthoDB" id="1903104at2759"/>
<feature type="compositionally biased region" description="Basic and acidic residues" evidence="13">
    <location>
        <begin position="1789"/>
        <end position="1803"/>
    </location>
</feature>
<sequence>MRISLKDATLNPVMDVTKSEVRIANNEKEGEVSSTCSDSLPARSLSNNDAETGADGITPSSVIQEEIHSDSPDTSGASSGQNDGEILVTVDTEESELSHDTEHIATVQSQNTDAVEQEKLGAVSAEMFQHLSGESMELLNISEDSEIVLLDENVLISTTSEPTTFLMSYEKQEEVKGAEMSTIHDPGFQLEIPQPVSVSSARVSENVEPMDISSDETKICVWKNPDSTTVENAEGSNNGNGNISFIEEEVSTTEEDVGNFVSTSSAMTPVIENVLDTSGDSTSLPITTKAVYVCGLSVQEDVQDMQTSQSHAVSHVITETAPQNSGISTTSMKDSSQQRRQWDQVKPAAEIGPVEQTSSESQASDPVRQMLSPFPQPSTSRQESYVTVPEQSVCTSRKLIEDSNLSNPIQDCVSSSKDIEIVNKVSAPTNVFSRHEESNVDTTTKVNTTPLLSSALDLIKSNYCSPFDEDIPSPGSSTYEEQKYVHDWTHQIGDCSTSNSSSNEQLRTFTKDETSSLASLNHQEKITAESNTSSENFEGRISENELKGDTKISVTLPGPHKESKKSKETLLFENAAASSVAEHDLQLPGVPVKQSEIVLSTPSMETMLKDHTVLYTSSAEQTVPSFGRPSVSVSTSLLGDLTGMVTVNNRTSGTDSKALVTAERNSDVVSTTVTEETERQSDSSVITNILAVKRESSDVTEVSARKEPSCVTELQTTSKQPFSVVTERVQTAQKSSVDTNSMASKKESSVPAEASARTESVTEAPATRTECSVLTEVPIGKENNIPAEKKDIETSLKGMETLHPVSEVQREQGVLADGVKVSIVGEETSVLGMKSIVLGEETSLAVKLPVKEKAMSYSATITPVEEMYTSSVHEKMAAVGVEDTADQERASVKGSLAAGMKDPLSFIEASDPGMHIPRKESKMSVKGTQVKGKETSGINKKLPEETLDIGIPAPALEEEIKIASETREVSIVTNIQETSRIPDSEGRSEFVHVSSEEREIILSDTQISHKEVISYIHPQGPERDTHTSGLQEQVKEKESSTTRGKHTSVTALQLPVLRKDTHTADTHTQKKDEVSAGRQKVLEKDSGNVMEALEANTAAVDVLSPRNKDKEIIRKRLAEVIAKQKIPTDSYSFVAGTPSMKMHAVVDKDFPTVAENLAAAMKETIKKAISKIPEKSDLETVAPKQLLAVGISALEGKVVLTRESASLTSLSTASIPELNKQADITTVEGLSKITNDCTDEGNLTSVTKNPSGSVEFSVQTEDPLHRLGTLSTKEAIPNTATAVRLGIKETLPTKPADFKDDSIIAEQLVLSRDKDKKEEKVTRENITVKGNRESSMEETQTLTESLGAVNNKHLPESSGAVTSEQQKSSVSPPKKQRVKLVRPVLSKSRETEKPAYSLSVTPKAVTKSESLNCPTFKETAGMAVSVSQTEGKEIKIPVSMTFEKYDEILHAISSTGEADLPHKGFENSEFPTATEPRELEVLSKTLAEKVENPELSSLSEKSELKSTELLKDKTSKVSTLTCPGEIKKLRFPSKGGEKTNNFSAEMKQSDAPISLQLQDVTVPELLESSVTETTEKLGLASKAASEEHPRLVVHGEESDFASKEIQQLCVARSSSHSKMMQSSVSAVATSEEYKYSAMQTMAEPDTGENLGQPELLPQKDSDMLEKSKPSSSLKLQDVLEKKHAVSETVRQPKLIWPLKSPSRDMPEVETVSGSEVNETKLSTKEAIQKEGVEEVVIKQHKEEGLLCMGECTELFTERKGLEKMLSDVKTKAVVKSSDQNTLTSTNKMLGDHESDVQKLDESNRHRKPASSETVNPLSESDKEKCRVNLKMETNTEGLHGIAAAPRTGASEIAIPHSTSIDIPKGEGLIFAAQSREAKEDIFHSDIIEEPVSNPSNSKLEQREVIADNRNVESVSEELVSEKTFFIHKQSQHFLQAHPMVSSTDDLKSNLVELKPACSENFPLQSQFKSEAQKLNPGNVLCSAVEKEAVVQVCLFKDTESTNESLLSGQSGTSSIIKKSPFDVRSCLKPECATNTANVTLMLDTHASKQYDKAIKSELVDAITVKNIASEGKTDETLVQDKVSLKDSKKEEKVDHEVKLQEPSAEKKSAVSTATSSKVGALKSLDIKELISTSEQKSEQVMKQDKIILKIAKDMAPSKESSSSTAKDTELEPNLQNSENILKLTTANTEVISNLETSVESGLVSPDSSLVSREHVKLEKLTLKPNKPCSESFTKDGTSLKSSWTSAVSSNIEHSEMDISPKHENVNMKLKKDFSLFLSCKGTCTLDNTEVSHKIENADEIAKVEKLTLKLKKDVSKPEDIQTEYVEEPKLEKITLKFKLDPAHRDIRFASTSTVMSNAGEITQSPGIEQVETVASPASHDESKPQKITLKLKKDSAKQETITVASTGDTHLKTSVAPVQSAEIKLPETQLCVLKEEAPDDKITQKLKKVVSKSDAFVSQSKDNINQEITIIPVKLKDGKIQEKTTSPGSKEKPAVEKFTLKLRKDSTSATTSKEDIHPETTVTRVKASEAKRSNENISVGSRTEPLVEKITLKLKKDTTKPETVHPETTVTQVKSTEQPKPETHVSFSSKEDPLVEKITLKLKKEGTKPETIITSSKIISTEETNVVPINITDIRQKHIDENVSSLTKESTLVEKITLKIKKDPTKQEVTPTPSKHGHTKLSKGSTPVTQEEPKLEKLTLKLKKDTIKSALVSEKEVEPPKQPDLVTKLDVVPKEENRVEKLTLKLKKDLAMTEISTGKKVPEQEYDLLGIQNTEQSVVASSREEGKVEKLTLKFKKSELPEGDLEVTSTQAEDVKCVDSAATSVAKEGKVEKITLKLRKDLTKSEEPSFSCPKEVVDRDGASDHQISGDQEKKLSEETSSEAGKQKKITLTLKKDAAWSVKRNKIKPEDTGDSSKHTGGTEMDRLNIQAEHHTEPPLKRAKMEEEMAVCEKLDIHVTSSMETPVMISKVSKDLPSEPGESGNSMEMRDNFETEQKITHRAQKDFTRRETLGSRRPEEECPPKKMRLEHDMKSSSESEYKMSKSQQQDLISQHNQEVSSSQVLHSESENKMVSQGETFVQTPVEGKLREILSKMGPGTSTILSGDLSISLATCEILSSIKSPEMSDTSVMSCQNETKGLNVSNSTGLEGMHISVTNAMLQSANTSEHFSALLVRKESSSQDVMIIEEENQPNSSVCLNNEKIVGDGMAVPKYCMERVGTEKSSQVKSVETEVMKMEPKKGRGRPRKTALVPSVIPVVEPPEQILRPKRMCRGRERPPVVVKVRKPRVGKAPGRKKKIVEEVKPTTELPDPAEVSAVTTENSSTSATTVDSLSFLPIVEQPTTAVVTKPLSTLIPADERSLTTAIELHTSSASDEGTVKASYAAEQLSSTALTEARPVAIIPETSAEANSLAGPVHVLSTSEISAGSPSPCHVQMFEEETRMSAESGSRSQTPAHTLPLAGGTDGLGEESQGSAVSTATTESMKKKGRMEVGDGESKEFTVEQVIEYQWPLEKGGESLMIQEQISEYLGVKSFKRKYPDLKRRVVEAEEKTYLREKGLVTEAMCDLGLTAVNSSEILDIMYSDFQDKYEEYRRFMRERQAKEFTTKQKAISSATSVEKNKLDYKDKAIRSAATWNSTFNRSRRDHRRCCFDLQSFTIHYPRNRLAKTLPKEPTKPGPYPLALIPGQYTDFYKSYTPTELRYFPLSTVVYGPMKPNERQEPGAGSDGSQSDSDDSSSFDDSSSTSSEETQDTEETCSTTGDADPENSQDQRNQESGDKDCDKDQTNSVKVKEEKKDKECDGAVCKVCSGDHTKNKDGQSEVLIHCAQCTSSGHPSCLDLTLDMVPHIRRYDWQCTDCKTCIQCKDPADEDKMLFCDMCDRGYHIYCVGLRRVPSGRWHCKECAVCGSCGTQEPGGNNPDTPNAQWQHEYKKGEKGTRVYAQTLCVPCSKLWRKGRYCQLCWRCYGNKPDEEDGLINCSVCDKWMHAECCSAIGGSEVDRTSNFLCEICQEKGQARSPAMKIIPRSILKV</sequence>
<evidence type="ECO:0000259" key="14">
    <source>
        <dbReference type="PROSITE" id="PS50016"/>
    </source>
</evidence>
<feature type="compositionally biased region" description="Polar residues" evidence="13">
    <location>
        <begin position="2566"/>
        <end position="2576"/>
    </location>
</feature>
<feature type="region of interest" description="Disordered" evidence="13">
    <location>
        <begin position="3438"/>
        <end position="3494"/>
    </location>
</feature>
<feature type="region of interest" description="Disordered" evidence="13">
    <location>
        <begin position="1314"/>
        <end position="1380"/>
    </location>
</feature>
<feature type="compositionally biased region" description="Polar residues" evidence="13">
    <location>
        <begin position="1777"/>
        <end position="1787"/>
    </location>
</feature>
<evidence type="ECO:0000256" key="3">
    <source>
        <dbReference type="ARBA" id="ARBA00016995"/>
    </source>
</evidence>
<feature type="region of interest" description="Disordered" evidence="13">
    <location>
        <begin position="2502"/>
        <end position="2541"/>
    </location>
</feature>
<evidence type="ECO:0000313" key="15">
    <source>
        <dbReference type="EMBL" id="GFG37918.1"/>
    </source>
</evidence>
<feature type="compositionally biased region" description="Basic and acidic residues" evidence="13">
    <location>
        <begin position="1314"/>
        <end position="1323"/>
    </location>
</feature>
<dbReference type="Pfam" id="PF00628">
    <property type="entry name" value="PHD"/>
    <property type="match status" value="2"/>
</dbReference>
<feature type="compositionally biased region" description="Basic and acidic residues" evidence="13">
    <location>
        <begin position="3481"/>
        <end position="3494"/>
    </location>
</feature>
<comment type="subcellular location">
    <subcellularLocation>
        <location evidence="1">Nucleus</location>
    </subcellularLocation>
</comment>
<feature type="compositionally biased region" description="Polar residues" evidence="13">
    <location>
        <begin position="1359"/>
        <end position="1371"/>
    </location>
</feature>
<feature type="region of interest" description="Disordered" evidence="13">
    <location>
        <begin position="2153"/>
        <end position="2173"/>
    </location>
</feature>
<comment type="similarity">
    <text evidence="2">Belongs to the SAYP family.</text>
</comment>
<proteinExistence type="inferred from homology"/>
<keyword evidence="8" id="KW-0524">Neurogenesis</keyword>
<reference evidence="16" key="1">
    <citation type="submission" date="2020-01" db="EMBL/GenBank/DDBJ databases">
        <title>Draft genome sequence of the Termite Coptotermes fromosanus.</title>
        <authorList>
            <person name="Itakura S."/>
            <person name="Yosikawa Y."/>
            <person name="Umezawa K."/>
        </authorList>
    </citation>
    <scope>NUCLEOTIDE SEQUENCE [LARGE SCALE GENOMIC DNA]</scope>
</reference>
<dbReference type="InterPro" id="IPR013083">
    <property type="entry name" value="Znf_RING/FYVE/PHD"/>
</dbReference>
<feature type="region of interest" description="Disordered" evidence="13">
    <location>
        <begin position="732"/>
        <end position="769"/>
    </location>
</feature>
<evidence type="ECO:0000256" key="7">
    <source>
        <dbReference type="ARBA" id="ARBA00022833"/>
    </source>
</evidence>
<dbReference type="GO" id="GO:0008270">
    <property type="term" value="F:zinc ion binding"/>
    <property type="evidence" value="ECO:0007669"/>
    <property type="project" value="UniProtKB-KW"/>
</dbReference>
<feature type="region of interest" description="Disordered" evidence="13">
    <location>
        <begin position="2085"/>
        <end position="2112"/>
    </location>
</feature>
<feature type="region of interest" description="Disordered" evidence="13">
    <location>
        <begin position="910"/>
        <end position="934"/>
    </location>
</feature>
<feature type="region of interest" description="Disordered" evidence="13">
    <location>
        <begin position="24"/>
        <end position="57"/>
    </location>
</feature>
<evidence type="ECO:0000256" key="10">
    <source>
        <dbReference type="ARBA" id="ARBA00023163"/>
    </source>
</evidence>
<evidence type="ECO:0000256" key="2">
    <source>
        <dbReference type="ARBA" id="ARBA00006097"/>
    </source>
</evidence>
<evidence type="ECO:0000256" key="9">
    <source>
        <dbReference type="ARBA" id="ARBA00023015"/>
    </source>
</evidence>
<feature type="region of interest" description="Disordered" evidence="13">
    <location>
        <begin position="2663"/>
        <end position="2693"/>
    </location>
</feature>
<evidence type="ECO:0000256" key="11">
    <source>
        <dbReference type="ARBA" id="ARBA00023242"/>
    </source>
</evidence>
<feature type="compositionally biased region" description="Polar residues" evidence="13">
    <location>
        <begin position="355"/>
        <end position="364"/>
    </location>
</feature>
<feature type="compositionally biased region" description="Basic and acidic residues" evidence="13">
    <location>
        <begin position="3769"/>
        <end position="3785"/>
    </location>
</feature>
<evidence type="ECO:0000256" key="4">
    <source>
        <dbReference type="ARBA" id="ARBA00022723"/>
    </source>
</evidence>
<feature type="region of interest" description="Disordered" evidence="13">
    <location>
        <begin position="2842"/>
        <end position="2944"/>
    </location>
</feature>
<feature type="domain" description="PHD-type" evidence="14">
    <location>
        <begin position="3855"/>
        <end position="3903"/>
    </location>
</feature>
<feature type="region of interest" description="Disordered" evidence="13">
    <location>
        <begin position="1018"/>
        <end position="1046"/>
    </location>
</feature>
<keyword evidence="11" id="KW-0539">Nucleus</keyword>
<keyword evidence="9" id="KW-0805">Transcription regulation</keyword>
<dbReference type="GO" id="GO:0007399">
    <property type="term" value="P:nervous system development"/>
    <property type="evidence" value="ECO:0007669"/>
    <property type="project" value="UniProtKB-KW"/>
</dbReference>
<feature type="compositionally biased region" description="Polar residues" evidence="13">
    <location>
        <begin position="320"/>
        <end position="335"/>
    </location>
</feature>
<keyword evidence="6 12" id="KW-0863">Zinc-finger</keyword>
<feature type="compositionally biased region" description="Polar residues" evidence="13">
    <location>
        <begin position="3469"/>
        <end position="3480"/>
    </location>
</feature>
<feature type="compositionally biased region" description="Basic and acidic residues" evidence="13">
    <location>
        <begin position="2502"/>
        <end position="2518"/>
    </location>
</feature>
<dbReference type="InterPro" id="IPR011011">
    <property type="entry name" value="Znf_FYVE_PHD"/>
</dbReference>
<keyword evidence="10" id="KW-0804">Transcription</keyword>
<organism evidence="15 16">
    <name type="scientific">Coptotermes formosanus</name>
    <name type="common">Formosan subterranean termite</name>
    <dbReference type="NCBI Taxonomy" id="36987"/>
    <lineage>
        <taxon>Eukaryota</taxon>
        <taxon>Metazoa</taxon>
        <taxon>Ecdysozoa</taxon>
        <taxon>Arthropoda</taxon>
        <taxon>Hexapoda</taxon>
        <taxon>Insecta</taxon>
        <taxon>Pterygota</taxon>
        <taxon>Neoptera</taxon>
        <taxon>Polyneoptera</taxon>
        <taxon>Dictyoptera</taxon>
        <taxon>Blattodea</taxon>
        <taxon>Blattoidea</taxon>
        <taxon>Termitoidae</taxon>
        <taxon>Rhinotermitidae</taxon>
        <taxon>Coptotermes</taxon>
    </lineage>
</organism>
<feature type="domain" description="PHD-type" evidence="14">
    <location>
        <begin position="3952"/>
        <end position="4009"/>
    </location>
</feature>
<keyword evidence="7" id="KW-0862">Zinc</keyword>
<comment type="caution">
    <text evidence="15">The sequence shown here is derived from an EMBL/GenBank/DDBJ whole genome shotgun (WGS) entry which is preliminary data.</text>
</comment>
<dbReference type="InterPro" id="IPR019787">
    <property type="entry name" value="Znf_PHD-finger"/>
</dbReference>
<dbReference type="Proteomes" id="UP000502823">
    <property type="component" value="Unassembled WGS sequence"/>
</dbReference>
<feature type="region of interest" description="Disordered" evidence="13">
    <location>
        <begin position="318"/>
        <end position="386"/>
    </location>
</feature>